<dbReference type="EMBL" id="PQXJ01004153">
    <property type="protein sequence ID" value="TGO39405.1"/>
    <property type="molecule type" value="Genomic_DNA"/>
</dbReference>
<gene>
    <name evidence="1" type="ORF">BOTNAR_4160g00010</name>
</gene>
<dbReference type="Gene3D" id="2.160.20.10">
    <property type="entry name" value="Single-stranded right-handed beta-helix, Pectin lyase-like"/>
    <property type="match status" value="1"/>
</dbReference>
<dbReference type="OrthoDB" id="1637350at2759"/>
<evidence type="ECO:0000313" key="1">
    <source>
        <dbReference type="EMBL" id="TGO39405.1"/>
    </source>
</evidence>
<evidence type="ECO:0008006" key="3">
    <source>
        <dbReference type="Google" id="ProtNLM"/>
    </source>
</evidence>
<proteinExistence type="predicted"/>
<organism evidence="1 2">
    <name type="scientific">Botryotinia narcissicola</name>
    <dbReference type="NCBI Taxonomy" id="278944"/>
    <lineage>
        <taxon>Eukaryota</taxon>
        <taxon>Fungi</taxon>
        <taxon>Dikarya</taxon>
        <taxon>Ascomycota</taxon>
        <taxon>Pezizomycotina</taxon>
        <taxon>Leotiomycetes</taxon>
        <taxon>Helotiales</taxon>
        <taxon>Sclerotiniaceae</taxon>
        <taxon>Botryotinia</taxon>
    </lineage>
</organism>
<evidence type="ECO:0000313" key="2">
    <source>
        <dbReference type="Proteomes" id="UP000297452"/>
    </source>
</evidence>
<accession>A0A4Z1GRN1</accession>
<dbReference type="SUPFAM" id="SSF51126">
    <property type="entry name" value="Pectin lyase-like"/>
    <property type="match status" value="1"/>
</dbReference>
<protein>
    <recommendedName>
        <fullName evidence="3">Pectate lyase domain-containing protein</fullName>
    </recommendedName>
</protein>
<dbReference type="AlphaFoldDB" id="A0A4Z1GRN1"/>
<dbReference type="InterPro" id="IPR011050">
    <property type="entry name" value="Pectin_lyase_fold/virulence"/>
</dbReference>
<dbReference type="InterPro" id="IPR012334">
    <property type="entry name" value="Pectin_lyas_fold"/>
</dbReference>
<name>A0A4Z1GRN1_9HELO</name>
<reference evidence="1 2" key="1">
    <citation type="submission" date="2017-12" db="EMBL/GenBank/DDBJ databases">
        <title>Comparative genomics of Botrytis spp.</title>
        <authorList>
            <person name="Valero-Jimenez C.A."/>
            <person name="Tapia P."/>
            <person name="Veloso J."/>
            <person name="Silva-Moreno E."/>
            <person name="Staats M."/>
            <person name="Valdes J.H."/>
            <person name="Van Kan J.A.L."/>
        </authorList>
    </citation>
    <scope>NUCLEOTIDE SEQUENCE [LARGE SCALE GENOMIC DNA]</scope>
    <source>
        <strain evidence="1 2">MUCL2120</strain>
    </source>
</reference>
<comment type="caution">
    <text evidence="1">The sequence shown here is derived from an EMBL/GenBank/DDBJ whole genome shotgun (WGS) entry which is preliminary data.</text>
</comment>
<dbReference type="Proteomes" id="UP000297452">
    <property type="component" value="Unassembled WGS sequence"/>
</dbReference>
<keyword evidence="2" id="KW-1185">Reference proteome</keyword>
<sequence length="117" mass="12436">MGLDASNHIQKTKGSVFQIGKGAKVLAKGNIFKNAATPFQFDIPSNPLWSSSNRIAGCTSILGHNCQANNLTTSKSFAKTNTDILTITKSLANSLAAITDVSTTKANILKNTDIRKI</sequence>